<dbReference type="Proteomes" id="UP000834106">
    <property type="component" value="Chromosome 11"/>
</dbReference>
<feature type="region of interest" description="Disordered" evidence="1">
    <location>
        <begin position="20"/>
        <end position="160"/>
    </location>
</feature>
<protein>
    <submittedName>
        <fullName evidence="2">Uncharacterized protein</fullName>
    </submittedName>
</protein>
<reference evidence="2" key="1">
    <citation type="submission" date="2023-05" db="EMBL/GenBank/DDBJ databases">
        <authorList>
            <person name="Huff M."/>
        </authorList>
    </citation>
    <scope>NUCLEOTIDE SEQUENCE</scope>
</reference>
<feature type="compositionally biased region" description="Basic and acidic residues" evidence="1">
    <location>
        <begin position="22"/>
        <end position="36"/>
    </location>
</feature>
<feature type="compositionally biased region" description="Low complexity" evidence="1">
    <location>
        <begin position="125"/>
        <end position="139"/>
    </location>
</feature>
<evidence type="ECO:0000313" key="3">
    <source>
        <dbReference type="Proteomes" id="UP000834106"/>
    </source>
</evidence>
<dbReference type="AlphaFoldDB" id="A0AAD2E0T6"/>
<organism evidence="2 3">
    <name type="scientific">Fraxinus pennsylvanica</name>
    <dbReference type="NCBI Taxonomy" id="56036"/>
    <lineage>
        <taxon>Eukaryota</taxon>
        <taxon>Viridiplantae</taxon>
        <taxon>Streptophyta</taxon>
        <taxon>Embryophyta</taxon>
        <taxon>Tracheophyta</taxon>
        <taxon>Spermatophyta</taxon>
        <taxon>Magnoliopsida</taxon>
        <taxon>eudicotyledons</taxon>
        <taxon>Gunneridae</taxon>
        <taxon>Pentapetalae</taxon>
        <taxon>asterids</taxon>
        <taxon>lamiids</taxon>
        <taxon>Lamiales</taxon>
        <taxon>Oleaceae</taxon>
        <taxon>Oleeae</taxon>
        <taxon>Fraxinus</taxon>
    </lineage>
</organism>
<name>A0AAD2E0T6_9LAMI</name>
<evidence type="ECO:0000256" key="1">
    <source>
        <dbReference type="SAM" id="MobiDB-lite"/>
    </source>
</evidence>
<feature type="compositionally biased region" description="Polar residues" evidence="1">
    <location>
        <begin position="113"/>
        <end position="124"/>
    </location>
</feature>
<keyword evidence="3" id="KW-1185">Reference proteome</keyword>
<dbReference type="EMBL" id="OU503046">
    <property type="protein sequence ID" value="CAI9770575.1"/>
    <property type="molecule type" value="Genomic_DNA"/>
</dbReference>
<feature type="compositionally biased region" description="Basic and acidic residues" evidence="1">
    <location>
        <begin position="46"/>
        <end position="61"/>
    </location>
</feature>
<proteinExistence type="predicted"/>
<feature type="compositionally biased region" description="Polar residues" evidence="1">
    <location>
        <begin position="87"/>
        <end position="97"/>
    </location>
</feature>
<gene>
    <name evidence="2" type="ORF">FPE_LOCUS18005</name>
</gene>
<sequence length="160" mass="17337">MSTNIKGLLEGLRYISQIFDSKGSRKENSSCRDLSDIPKSSRRRSSKEGSSDSPKKKDSSSRGKSRRHSKDSSEGSGKSSRQHQEVDQGSTDSSSSYLPEIPKKSRRMKSKESISGGSTQSRVKGSSSSNPGSPCSEPNQTSSVKPVIEEDQDKKNSDGC</sequence>
<evidence type="ECO:0000313" key="2">
    <source>
        <dbReference type="EMBL" id="CAI9770575.1"/>
    </source>
</evidence>
<accession>A0AAD2E0T6</accession>